<dbReference type="AlphaFoldDB" id="A0A1G2E2U0"/>
<reference evidence="3 4" key="1">
    <citation type="journal article" date="2016" name="Nat. Commun.">
        <title>Thousands of microbial genomes shed light on interconnected biogeochemical processes in an aquifer system.</title>
        <authorList>
            <person name="Anantharaman K."/>
            <person name="Brown C.T."/>
            <person name="Hug L.A."/>
            <person name="Sharon I."/>
            <person name="Castelle C.J."/>
            <person name="Probst A.J."/>
            <person name="Thomas B.C."/>
            <person name="Singh A."/>
            <person name="Wilkins M.J."/>
            <person name="Karaoz U."/>
            <person name="Brodie E.L."/>
            <person name="Williams K.H."/>
            <person name="Hubbard S.S."/>
            <person name="Banfield J.F."/>
        </authorList>
    </citation>
    <scope>NUCLEOTIDE SEQUENCE [LARGE SCALE GENOMIC DNA]</scope>
</reference>
<dbReference type="PANTHER" id="PTHR31131">
    <property type="entry name" value="CHROMOSOME 1, WHOLE GENOME SHOTGUN SEQUENCE"/>
    <property type="match status" value="1"/>
</dbReference>
<accession>A0A1G2E2U0</accession>
<proteinExistence type="predicted"/>
<feature type="domain" description="CASTOR ACT" evidence="1">
    <location>
        <begin position="60"/>
        <end position="122"/>
    </location>
</feature>
<organism evidence="3 4">
    <name type="scientific">Candidatus Nealsonbacteria bacterium RIFCSPHIGHO2_01_FULL_43_31</name>
    <dbReference type="NCBI Taxonomy" id="1801665"/>
    <lineage>
        <taxon>Bacteria</taxon>
        <taxon>Candidatus Nealsoniibacteriota</taxon>
    </lineage>
</organism>
<dbReference type="InterPro" id="IPR051719">
    <property type="entry name" value="CASTOR_mTORC1"/>
</dbReference>
<dbReference type="InterPro" id="IPR016540">
    <property type="entry name" value="UCP008459"/>
</dbReference>
<dbReference type="Gene3D" id="3.30.2130.10">
    <property type="entry name" value="VC0802-like"/>
    <property type="match status" value="1"/>
</dbReference>
<name>A0A1G2E2U0_9BACT</name>
<dbReference type="InterPro" id="IPR027795">
    <property type="entry name" value="CASTOR_ACT_dom"/>
</dbReference>
<dbReference type="EMBL" id="MHMA01000028">
    <property type="protein sequence ID" value="OGZ20055.1"/>
    <property type="molecule type" value="Genomic_DNA"/>
</dbReference>
<dbReference type="InterPro" id="IPR045865">
    <property type="entry name" value="ACT-like_dom_sf"/>
</dbReference>
<dbReference type="PIRSF" id="PIRSF008459">
    <property type="entry name" value="UCP008459"/>
    <property type="match status" value="1"/>
</dbReference>
<evidence type="ECO:0000259" key="2">
    <source>
        <dbReference type="Pfam" id="PF21631"/>
    </source>
</evidence>
<evidence type="ECO:0000313" key="3">
    <source>
        <dbReference type="EMBL" id="OGZ20055.1"/>
    </source>
</evidence>
<evidence type="ECO:0000313" key="4">
    <source>
        <dbReference type="Proteomes" id="UP000178721"/>
    </source>
</evidence>
<dbReference type="Proteomes" id="UP000178721">
    <property type="component" value="Unassembled WGS sequence"/>
</dbReference>
<dbReference type="PANTHER" id="PTHR31131:SF6">
    <property type="entry name" value="CASTOR ACT DOMAIN-CONTAINING PROTEIN"/>
    <property type="match status" value="1"/>
</dbReference>
<feature type="domain" description="A9CJY8-like N-terminal" evidence="2">
    <location>
        <begin position="14"/>
        <end position="55"/>
    </location>
</feature>
<dbReference type="SUPFAM" id="SSF55021">
    <property type="entry name" value="ACT-like"/>
    <property type="match status" value="2"/>
</dbReference>
<sequence length="128" mass="14237">MVKMKFVLSILSEKLGICRFAEKGPIPEWAQDINFCSITRTKTELSIVCPQEEIPGGVLAERDWRAFKLEGDLGLESVGVIAALAQPLAEAGISIFNVSTYETNYVLVEDKNLEKAVKVLSEFCEIRQ</sequence>
<dbReference type="Pfam" id="PF21631">
    <property type="entry name" value="A9CJY8-like_N"/>
    <property type="match status" value="1"/>
</dbReference>
<evidence type="ECO:0000259" key="1">
    <source>
        <dbReference type="Pfam" id="PF13840"/>
    </source>
</evidence>
<comment type="caution">
    <text evidence="3">The sequence shown here is derived from an EMBL/GenBank/DDBJ whole genome shotgun (WGS) entry which is preliminary data.</text>
</comment>
<dbReference type="InterPro" id="IPR049447">
    <property type="entry name" value="A9CJY8-like_N"/>
</dbReference>
<protein>
    <submittedName>
        <fullName evidence="3">Uncharacterized protein</fullName>
    </submittedName>
</protein>
<gene>
    <name evidence="3" type="ORF">A2654_02565</name>
</gene>
<dbReference type="Pfam" id="PF13840">
    <property type="entry name" value="ACT_7"/>
    <property type="match status" value="1"/>
</dbReference>